<proteinExistence type="predicted"/>
<feature type="transmembrane region" description="Helical" evidence="1">
    <location>
        <begin position="20"/>
        <end position="39"/>
    </location>
</feature>
<feature type="transmembrane region" description="Helical" evidence="1">
    <location>
        <begin position="138"/>
        <end position="162"/>
    </location>
</feature>
<evidence type="ECO:0000313" key="2">
    <source>
        <dbReference type="EMBL" id="SUZ81968.1"/>
    </source>
</evidence>
<gene>
    <name evidence="2" type="ORF">METZ01_LOCUS34822</name>
</gene>
<feature type="non-terminal residue" evidence="2">
    <location>
        <position position="1"/>
    </location>
</feature>
<keyword evidence="1" id="KW-0472">Membrane</keyword>
<keyword evidence="1" id="KW-1133">Transmembrane helix</keyword>
<sequence length="168" mass="17131">RLDVAVYEEVEADTSATGQAMGVVLLSSVAGGLGAPALAGSGVSGFVLGGIAALIGWGTWAFLTYIIGTRVLAEPQTRADVGELLRTTGFAQTPGILRAFGGIAGLGPILLTIVSIWMLVAMVIAVRQALDYSTTGRAVGVCLIGWFISIVTSLVLMGFLGLGTMAES</sequence>
<dbReference type="EMBL" id="UINC01001484">
    <property type="protein sequence ID" value="SUZ81968.1"/>
    <property type="molecule type" value="Genomic_DNA"/>
</dbReference>
<reference evidence="2" key="1">
    <citation type="submission" date="2018-05" db="EMBL/GenBank/DDBJ databases">
        <authorList>
            <person name="Lanie J.A."/>
            <person name="Ng W.-L."/>
            <person name="Kazmierczak K.M."/>
            <person name="Andrzejewski T.M."/>
            <person name="Davidsen T.M."/>
            <person name="Wayne K.J."/>
            <person name="Tettelin H."/>
            <person name="Glass J.I."/>
            <person name="Rusch D."/>
            <person name="Podicherti R."/>
            <person name="Tsui H.-C.T."/>
            <person name="Winkler M.E."/>
        </authorList>
    </citation>
    <scope>NUCLEOTIDE SEQUENCE</scope>
</reference>
<protein>
    <recommendedName>
        <fullName evidence="3">Yip1 domain-containing protein</fullName>
    </recommendedName>
</protein>
<evidence type="ECO:0008006" key="3">
    <source>
        <dbReference type="Google" id="ProtNLM"/>
    </source>
</evidence>
<evidence type="ECO:0000256" key="1">
    <source>
        <dbReference type="SAM" id="Phobius"/>
    </source>
</evidence>
<organism evidence="2">
    <name type="scientific">marine metagenome</name>
    <dbReference type="NCBI Taxonomy" id="408172"/>
    <lineage>
        <taxon>unclassified sequences</taxon>
        <taxon>metagenomes</taxon>
        <taxon>ecological metagenomes</taxon>
    </lineage>
</organism>
<accession>A0A381QTE1</accession>
<feature type="transmembrane region" description="Helical" evidence="1">
    <location>
        <begin position="103"/>
        <end position="126"/>
    </location>
</feature>
<name>A0A381QTE1_9ZZZZ</name>
<keyword evidence="1" id="KW-0812">Transmembrane</keyword>
<feature type="transmembrane region" description="Helical" evidence="1">
    <location>
        <begin position="46"/>
        <end position="67"/>
    </location>
</feature>
<dbReference type="AlphaFoldDB" id="A0A381QTE1"/>